<dbReference type="SUPFAM" id="SSF53098">
    <property type="entry name" value="Ribonuclease H-like"/>
    <property type="match status" value="1"/>
</dbReference>
<dbReference type="AlphaFoldDB" id="A0A6J8CWX8"/>
<protein>
    <recommendedName>
        <fullName evidence="2">DUF4371 domain-containing protein</fullName>
    </recommendedName>
</protein>
<dbReference type="InterPro" id="IPR052958">
    <property type="entry name" value="IFN-induced_PKR_regulator"/>
</dbReference>
<evidence type="ECO:0000259" key="2">
    <source>
        <dbReference type="Pfam" id="PF14291"/>
    </source>
</evidence>
<organism evidence="3 4">
    <name type="scientific">Mytilus coruscus</name>
    <name type="common">Sea mussel</name>
    <dbReference type="NCBI Taxonomy" id="42192"/>
    <lineage>
        <taxon>Eukaryota</taxon>
        <taxon>Metazoa</taxon>
        <taxon>Spiralia</taxon>
        <taxon>Lophotrochozoa</taxon>
        <taxon>Mollusca</taxon>
        <taxon>Bivalvia</taxon>
        <taxon>Autobranchia</taxon>
        <taxon>Pteriomorphia</taxon>
        <taxon>Mytilida</taxon>
        <taxon>Mytiloidea</taxon>
        <taxon>Mytilidae</taxon>
        <taxon>Mytilinae</taxon>
        <taxon>Mytilus</taxon>
    </lineage>
</organism>
<feature type="compositionally biased region" description="Basic and acidic residues" evidence="1">
    <location>
        <begin position="175"/>
        <end position="195"/>
    </location>
</feature>
<dbReference type="OrthoDB" id="10029684at2759"/>
<feature type="compositionally biased region" description="Polar residues" evidence="1">
    <location>
        <begin position="162"/>
        <end position="172"/>
    </location>
</feature>
<dbReference type="PANTHER" id="PTHR46289">
    <property type="entry name" value="52 KDA REPRESSOR OF THE INHIBITOR OF THE PROTEIN KINASE-LIKE PROTEIN-RELATED"/>
    <property type="match status" value="1"/>
</dbReference>
<evidence type="ECO:0000313" key="4">
    <source>
        <dbReference type="Proteomes" id="UP000507470"/>
    </source>
</evidence>
<feature type="domain" description="DUF4371" evidence="2">
    <location>
        <begin position="311"/>
        <end position="466"/>
    </location>
</feature>
<dbReference type="Pfam" id="PF14291">
    <property type="entry name" value="DUF4371"/>
    <property type="match status" value="1"/>
</dbReference>
<sequence length="761" mass="86480">MATIGSILSDPDMSKVTSLPPIKPKAGDVFVIESINMEDWKCDQYLWIRDGGRTIKVKDVEIGLYDPYSDITNNLSESYNAVLKQENDWKELPVDMLALGFHFLQNFDHYEILRGLAGVGDYHLKTEFSRAKTDLQDLFIPKKLIAPSDIISYLKTKHVNKPQLSSPSTVMTETMEDHSDSKTEHSKPTTSDEKDSPIINTMFDFPAFVSSQHALAKYIVDNNLITLVPSQGAFIVQGRNDWGNLSRCISRHINEKSKHHDNVLAATEFLGIKSGEKSDILESMSESFNARIKRNRKVLSCIIAPFLLCRKQNLTIKGHEEKHSNFVALLHMRAKDNIVLADHLAFADPQKKYTSPDIQNELIELCADQIISTLVQDCNDSKYFGFMSDEATDCSTKEQASICVRFFDKTTKSIREEFLGFAEASRTTGEALAELFLEQLELKGIDVDHMRAQGYDGAANMSGIHKGVQSRIKERIPGASYVHCKAHNLNLSIAHASEEPLIRNLMNTVQAIAFAFDYSAKRVLFFKESLEQNAVVREEMDNRQKLKTLCETRWASRSELLYTFLTAFKVIVDSLDNIEQHGDSKARSYACSIKKFDFIITLVATQSILQPLVPLSEMLQRKSVDLIEAVSESRVVIEQLNRKRNSIEAWDELFEKAVQVADTVEEVLIMPRAAGRQRHRVNVPAETPSQYWKCAMFLPFLDHLIQELTRRLVSNEDRFSAQYLIPTKLNGINQEVTNILFETFRNDINVNNVAQFREEVE</sequence>
<dbReference type="InterPro" id="IPR025398">
    <property type="entry name" value="DUF4371"/>
</dbReference>
<feature type="region of interest" description="Disordered" evidence="1">
    <location>
        <begin position="162"/>
        <end position="195"/>
    </location>
</feature>
<dbReference type="Proteomes" id="UP000507470">
    <property type="component" value="Unassembled WGS sequence"/>
</dbReference>
<dbReference type="InterPro" id="IPR012337">
    <property type="entry name" value="RNaseH-like_sf"/>
</dbReference>
<keyword evidence="4" id="KW-1185">Reference proteome</keyword>
<dbReference type="EMBL" id="CACVKT020006008">
    <property type="protein sequence ID" value="CAC5399410.1"/>
    <property type="molecule type" value="Genomic_DNA"/>
</dbReference>
<evidence type="ECO:0000256" key="1">
    <source>
        <dbReference type="SAM" id="MobiDB-lite"/>
    </source>
</evidence>
<evidence type="ECO:0000313" key="3">
    <source>
        <dbReference type="EMBL" id="CAC5399410.1"/>
    </source>
</evidence>
<dbReference type="PANTHER" id="PTHR46289:SF14">
    <property type="entry name" value="DUF4371 DOMAIN-CONTAINING PROTEIN"/>
    <property type="match status" value="1"/>
</dbReference>
<gene>
    <name evidence="3" type="ORF">MCOR_33677</name>
</gene>
<proteinExistence type="predicted"/>
<reference evidence="3 4" key="1">
    <citation type="submission" date="2020-06" db="EMBL/GenBank/DDBJ databases">
        <authorList>
            <person name="Li R."/>
            <person name="Bekaert M."/>
        </authorList>
    </citation>
    <scope>NUCLEOTIDE SEQUENCE [LARGE SCALE GENOMIC DNA]</scope>
    <source>
        <strain evidence="4">wild</strain>
    </source>
</reference>
<name>A0A6J8CWX8_MYTCO</name>
<accession>A0A6J8CWX8</accession>